<dbReference type="EMBL" id="JBHSSW010000005">
    <property type="protein sequence ID" value="MFC6197643.1"/>
    <property type="molecule type" value="Genomic_DNA"/>
</dbReference>
<keyword evidence="1" id="KW-1133">Transmembrane helix</keyword>
<keyword evidence="1" id="KW-0812">Transmembrane</keyword>
<evidence type="ECO:0000313" key="2">
    <source>
        <dbReference type="EMBL" id="MFC6197643.1"/>
    </source>
</evidence>
<dbReference type="RefSeq" id="WP_377376839.1">
    <property type="nucleotide sequence ID" value="NZ_JBHSSW010000005.1"/>
</dbReference>
<gene>
    <name evidence="2" type="ORF">ACFQDM_06110</name>
</gene>
<comment type="caution">
    <text evidence="2">The sequence shown here is derived from an EMBL/GenBank/DDBJ whole genome shotgun (WGS) entry which is preliminary data.</text>
</comment>
<reference evidence="3" key="1">
    <citation type="journal article" date="2019" name="Int. J. Syst. Evol. Microbiol.">
        <title>The Global Catalogue of Microorganisms (GCM) 10K type strain sequencing project: providing services to taxonomists for standard genome sequencing and annotation.</title>
        <authorList>
            <consortium name="The Broad Institute Genomics Platform"/>
            <consortium name="The Broad Institute Genome Sequencing Center for Infectious Disease"/>
            <person name="Wu L."/>
            <person name="Ma J."/>
        </authorList>
    </citation>
    <scope>NUCLEOTIDE SEQUENCE [LARGE SCALE GENOMIC DNA]</scope>
    <source>
        <strain evidence="3">CGMCC-1.15741</strain>
    </source>
</reference>
<organism evidence="2 3">
    <name type="scientific">Ponticaulis profundi</name>
    <dbReference type="NCBI Taxonomy" id="2665222"/>
    <lineage>
        <taxon>Bacteria</taxon>
        <taxon>Pseudomonadati</taxon>
        <taxon>Pseudomonadota</taxon>
        <taxon>Alphaproteobacteria</taxon>
        <taxon>Hyphomonadales</taxon>
        <taxon>Hyphomonadaceae</taxon>
        <taxon>Ponticaulis</taxon>
    </lineage>
</organism>
<keyword evidence="1" id="KW-0472">Membrane</keyword>
<name>A0ABW1S8W2_9PROT</name>
<evidence type="ECO:0000256" key="1">
    <source>
        <dbReference type="SAM" id="Phobius"/>
    </source>
</evidence>
<keyword evidence="3" id="KW-1185">Reference proteome</keyword>
<protein>
    <submittedName>
        <fullName evidence="2">Uncharacterized protein</fullName>
    </submittedName>
</protein>
<dbReference type="Proteomes" id="UP001596303">
    <property type="component" value="Unassembled WGS sequence"/>
</dbReference>
<sequence length="47" mass="5314">MTHMSGELLLTERVDLAVPSQKRHWASRVGWLSFDLSIFAALILFLG</sequence>
<proteinExistence type="predicted"/>
<accession>A0ABW1S8W2</accession>
<feature type="transmembrane region" description="Helical" evidence="1">
    <location>
        <begin position="29"/>
        <end position="46"/>
    </location>
</feature>
<evidence type="ECO:0000313" key="3">
    <source>
        <dbReference type="Proteomes" id="UP001596303"/>
    </source>
</evidence>